<feature type="transmembrane region" description="Helical" evidence="1">
    <location>
        <begin position="78"/>
        <end position="97"/>
    </location>
</feature>
<dbReference type="OrthoDB" id="4143620at2759"/>
<dbReference type="RefSeq" id="XP_013312584.1">
    <property type="nucleotide sequence ID" value="XM_013457130.1"/>
</dbReference>
<evidence type="ECO:0008006" key="4">
    <source>
        <dbReference type="Google" id="ProtNLM"/>
    </source>
</evidence>
<gene>
    <name evidence="2" type="ORF">PV05_10664</name>
</gene>
<keyword evidence="1" id="KW-0472">Membrane</keyword>
<name>A0A0D2EBJ2_9EURO</name>
<dbReference type="RefSeq" id="XP_013312585.1">
    <property type="nucleotide sequence ID" value="XM_013457131.1"/>
</dbReference>
<dbReference type="EMBL" id="KN847322">
    <property type="protein sequence ID" value="KIW52000.1"/>
    <property type="molecule type" value="Genomic_DNA"/>
</dbReference>
<dbReference type="EMBL" id="KN847322">
    <property type="protein sequence ID" value="KIW52001.1"/>
    <property type="molecule type" value="Genomic_DNA"/>
</dbReference>
<keyword evidence="1" id="KW-1133">Transmembrane helix</keyword>
<sequence length="287" mass="31684">MESGGNPVNALHGALGVYLPQLAYHFEPTKNALISAASTALELETSLSSTSDLQASLLKQSVMGMHSAIRCVLKEKQLSVLTVATSLLLVFVAIWTGRWEEYKCHLYHCLKLSRQAKANGEEIDQSFMTCVNALVRALQSLPSVTNPEPRFRLDYALSVVLSTKSWTVNLVDPVKSPNLGEGLKRVMLHYLTRASWIVFHWRPHSDMNSISELDIKRSPFSEAIMSVERFETTTTALDLPLLVTQLSVALRTTLLYAAYGNSQLIRDVAVACHGLVSILKVPQLTCG</sequence>
<dbReference type="EMBL" id="KN847322">
    <property type="protein sequence ID" value="KIW52002.1"/>
    <property type="molecule type" value="Genomic_DNA"/>
</dbReference>
<protein>
    <recommendedName>
        <fullName evidence="4">Transcription factor domain-containing protein</fullName>
    </recommendedName>
</protein>
<accession>A0A0D2EBJ2</accession>
<keyword evidence="3" id="KW-1185">Reference proteome</keyword>
<keyword evidence="1" id="KW-0812">Transmembrane</keyword>
<reference evidence="2 3" key="1">
    <citation type="submission" date="2015-01" db="EMBL/GenBank/DDBJ databases">
        <title>The Genome Sequence of Exophiala xenobiotica CBS118157.</title>
        <authorList>
            <consortium name="The Broad Institute Genomics Platform"/>
            <person name="Cuomo C."/>
            <person name="de Hoog S."/>
            <person name="Gorbushina A."/>
            <person name="Stielow B."/>
            <person name="Teixiera M."/>
            <person name="Abouelleil A."/>
            <person name="Chapman S.B."/>
            <person name="Priest M."/>
            <person name="Young S.K."/>
            <person name="Wortman J."/>
            <person name="Nusbaum C."/>
            <person name="Birren B."/>
        </authorList>
    </citation>
    <scope>NUCLEOTIDE SEQUENCE [LARGE SCALE GENOMIC DNA]</scope>
    <source>
        <strain evidence="2 3">CBS 118157</strain>
    </source>
</reference>
<evidence type="ECO:0000313" key="3">
    <source>
        <dbReference type="Proteomes" id="UP000054342"/>
    </source>
</evidence>
<evidence type="ECO:0000313" key="2">
    <source>
        <dbReference type="EMBL" id="KIW52000.1"/>
    </source>
</evidence>
<dbReference type="Proteomes" id="UP000054342">
    <property type="component" value="Unassembled WGS sequence"/>
</dbReference>
<dbReference type="HOGENOM" id="CLU_969881_0_0_1"/>
<dbReference type="AlphaFoldDB" id="A0A0D2EBJ2"/>
<evidence type="ECO:0000256" key="1">
    <source>
        <dbReference type="SAM" id="Phobius"/>
    </source>
</evidence>
<dbReference type="GeneID" id="25332572"/>
<dbReference type="RefSeq" id="XP_013312586.1">
    <property type="nucleotide sequence ID" value="XM_013457132.1"/>
</dbReference>
<organism evidence="2 3">
    <name type="scientific">Exophiala xenobiotica</name>
    <dbReference type="NCBI Taxonomy" id="348802"/>
    <lineage>
        <taxon>Eukaryota</taxon>
        <taxon>Fungi</taxon>
        <taxon>Dikarya</taxon>
        <taxon>Ascomycota</taxon>
        <taxon>Pezizomycotina</taxon>
        <taxon>Eurotiomycetes</taxon>
        <taxon>Chaetothyriomycetidae</taxon>
        <taxon>Chaetothyriales</taxon>
        <taxon>Herpotrichiellaceae</taxon>
        <taxon>Exophiala</taxon>
    </lineage>
</organism>
<proteinExistence type="predicted"/>